<evidence type="ECO:0000313" key="2">
    <source>
        <dbReference type="EMBL" id="KAK4131677.1"/>
    </source>
</evidence>
<protein>
    <submittedName>
        <fullName evidence="2">Uncharacterized protein</fullName>
    </submittedName>
</protein>
<dbReference type="Pfam" id="PF12351">
    <property type="entry name" value="Fig1"/>
    <property type="match status" value="1"/>
</dbReference>
<reference evidence="2" key="2">
    <citation type="submission" date="2023-05" db="EMBL/GenBank/DDBJ databases">
        <authorList>
            <consortium name="Lawrence Berkeley National Laboratory"/>
            <person name="Steindorff A."/>
            <person name="Hensen N."/>
            <person name="Bonometti L."/>
            <person name="Westerberg I."/>
            <person name="Brannstrom I.O."/>
            <person name="Guillou S."/>
            <person name="Cros-Aarteil S."/>
            <person name="Calhoun S."/>
            <person name="Haridas S."/>
            <person name="Kuo A."/>
            <person name="Mondo S."/>
            <person name="Pangilinan J."/>
            <person name="Riley R."/>
            <person name="Labutti K."/>
            <person name="Andreopoulos B."/>
            <person name="Lipzen A."/>
            <person name="Chen C."/>
            <person name="Yanf M."/>
            <person name="Daum C."/>
            <person name="Ng V."/>
            <person name="Clum A."/>
            <person name="Ohm R."/>
            <person name="Martin F."/>
            <person name="Silar P."/>
            <person name="Natvig D."/>
            <person name="Lalanne C."/>
            <person name="Gautier V."/>
            <person name="Ament-Velasquez S.L."/>
            <person name="Kruys A."/>
            <person name="Hutchinson M.I."/>
            <person name="Powell A.J."/>
            <person name="Barry K."/>
            <person name="Miller A.N."/>
            <person name="Grigoriev I.V."/>
            <person name="Debuchy R."/>
            <person name="Gladieux P."/>
            <person name="Thoren M.H."/>
            <person name="Johannesson H."/>
        </authorList>
    </citation>
    <scope>NUCLEOTIDE SEQUENCE</scope>
    <source>
        <strain evidence="2">CBS 123565</strain>
    </source>
</reference>
<accession>A0AAN6ZB18</accession>
<dbReference type="EMBL" id="MU853422">
    <property type="protein sequence ID" value="KAK4131677.1"/>
    <property type="molecule type" value="Genomic_DNA"/>
</dbReference>
<comment type="caution">
    <text evidence="2">The sequence shown here is derived from an EMBL/GenBank/DDBJ whole genome shotgun (WGS) entry which is preliminary data.</text>
</comment>
<keyword evidence="1" id="KW-1133">Transmembrane helix</keyword>
<evidence type="ECO:0000313" key="3">
    <source>
        <dbReference type="Proteomes" id="UP001304895"/>
    </source>
</evidence>
<proteinExistence type="predicted"/>
<dbReference type="InterPro" id="IPR033481">
    <property type="entry name" value="Dni1/Fig1"/>
</dbReference>
<keyword evidence="3" id="KW-1185">Reference proteome</keyword>
<dbReference type="PANTHER" id="PTHR28092">
    <property type="entry name" value="FACTOR-INDUCED GENE 1 PROTEIN"/>
    <property type="match status" value="1"/>
</dbReference>
<feature type="transmembrane region" description="Helical" evidence="1">
    <location>
        <begin position="127"/>
        <end position="147"/>
    </location>
</feature>
<keyword evidence="1" id="KW-0472">Membrane</keyword>
<dbReference type="AlphaFoldDB" id="A0AAN6ZB18"/>
<dbReference type="Proteomes" id="UP001304895">
    <property type="component" value="Unassembled WGS sequence"/>
</dbReference>
<dbReference type="GO" id="GO:0016020">
    <property type="term" value="C:membrane"/>
    <property type="evidence" value="ECO:0007669"/>
    <property type="project" value="InterPro"/>
</dbReference>
<dbReference type="GO" id="GO:0000747">
    <property type="term" value="P:conjugation with cellular fusion"/>
    <property type="evidence" value="ECO:0007669"/>
    <property type="project" value="TreeGrafter"/>
</dbReference>
<sequence>MSPSPWDAVTSFGSGLMRRLSSLQRPVQLLNCAAALMSCLLLAGCSLPAHLVNIYLVAFAATAPPDTADSTAAAFPRLEIRVGYFSLCVRVADSPDWICGDGPDIRSRGIADPWNILKTADDYRTEVVSPALMIVSVAMTMVSMFVVSSFPIRKAHEDLMVPYGRKFVAALVSAPLFHTLTALAARGGGDSGATGVLHVLARRRDRGRPGRDRPCVAGLWPIPGHRHHVHAGGEHHAPLVGRG</sequence>
<name>A0AAN6ZB18_9PEZI</name>
<evidence type="ECO:0000256" key="1">
    <source>
        <dbReference type="SAM" id="Phobius"/>
    </source>
</evidence>
<organism evidence="2 3">
    <name type="scientific">Trichocladium antarcticum</name>
    <dbReference type="NCBI Taxonomy" id="1450529"/>
    <lineage>
        <taxon>Eukaryota</taxon>
        <taxon>Fungi</taxon>
        <taxon>Dikarya</taxon>
        <taxon>Ascomycota</taxon>
        <taxon>Pezizomycotina</taxon>
        <taxon>Sordariomycetes</taxon>
        <taxon>Sordariomycetidae</taxon>
        <taxon>Sordariales</taxon>
        <taxon>Chaetomiaceae</taxon>
        <taxon>Trichocladium</taxon>
    </lineage>
</organism>
<dbReference type="PANTHER" id="PTHR28092:SF1">
    <property type="entry name" value="FACTOR-INDUCED GENE 1 PROTEIN"/>
    <property type="match status" value="1"/>
</dbReference>
<dbReference type="GO" id="GO:0043332">
    <property type="term" value="C:mating projection tip"/>
    <property type="evidence" value="ECO:0007669"/>
    <property type="project" value="TreeGrafter"/>
</dbReference>
<keyword evidence="1" id="KW-0812">Transmembrane</keyword>
<gene>
    <name evidence="2" type="ORF">BT67DRAFT_146995</name>
</gene>
<reference evidence="2" key="1">
    <citation type="journal article" date="2023" name="Mol. Phylogenet. Evol.">
        <title>Genome-scale phylogeny and comparative genomics of the fungal order Sordariales.</title>
        <authorList>
            <person name="Hensen N."/>
            <person name="Bonometti L."/>
            <person name="Westerberg I."/>
            <person name="Brannstrom I.O."/>
            <person name="Guillou S."/>
            <person name="Cros-Aarteil S."/>
            <person name="Calhoun S."/>
            <person name="Haridas S."/>
            <person name="Kuo A."/>
            <person name="Mondo S."/>
            <person name="Pangilinan J."/>
            <person name="Riley R."/>
            <person name="LaButti K."/>
            <person name="Andreopoulos B."/>
            <person name="Lipzen A."/>
            <person name="Chen C."/>
            <person name="Yan M."/>
            <person name="Daum C."/>
            <person name="Ng V."/>
            <person name="Clum A."/>
            <person name="Steindorff A."/>
            <person name="Ohm R.A."/>
            <person name="Martin F."/>
            <person name="Silar P."/>
            <person name="Natvig D.O."/>
            <person name="Lalanne C."/>
            <person name="Gautier V."/>
            <person name="Ament-Velasquez S.L."/>
            <person name="Kruys A."/>
            <person name="Hutchinson M.I."/>
            <person name="Powell A.J."/>
            <person name="Barry K."/>
            <person name="Miller A.N."/>
            <person name="Grigoriev I.V."/>
            <person name="Debuchy R."/>
            <person name="Gladieux P."/>
            <person name="Hiltunen Thoren M."/>
            <person name="Johannesson H."/>
        </authorList>
    </citation>
    <scope>NUCLEOTIDE SEQUENCE</scope>
    <source>
        <strain evidence="2">CBS 123565</strain>
    </source>
</reference>